<dbReference type="AlphaFoldDB" id="A0A8J8C3W6"/>
<dbReference type="Proteomes" id="UP000766550">
    <property type="component" value="Unassembled WGS sequence"/>
</dbReference>
<protein>
    <submittedName>
        <fullName evidence="1">Uncharacterized protein</fullName>
    </submittedName>
</protein>
<reference evidence="1 2" key="1">
    <citation type="submission" date="2021-06" db="EMBL/GenBank/DDBJ databases">
        <title>New haloarchaea isolates fom saline soil.</title>
        <authorList>
            <person name="Duran-Viseras A."/>
            <person name="Sanchez-Porro C.S."/>
            <person name="Ventosa A."/>
        </authorList>
    </citation>
    <scope>NUCLEOTIDE SEQUENCE [LARGE SCALE GENOMIC DNA]</scope>
    <source>
        <strain evidence="1 2">JCM 183640</strain>
    </source>
</reference>
<dbReference type="EMBL" id="JAHQXF010000002">
    <property type="protein sequence ID" value="MBV0924747.1"/>
    <property type="molecule type" value="Genomic_DNA"/>
</dbReference>
<gene>
    <name evidence="1" type="ORF">KTS45_11105</name>
</gene>
<keyword evidence="2" id="KW-1185">Reference proteome</keyword>
<dbReference type="OrthoDB" id="350548at2157"/>
<organism evidence="1 2">
    <name type="scientific">Haloarcula limicola</name>
    <dbReference type="NCBI Taxonomy" id="1429915"/>
    <lineage>
        <taxon>Archaea</taxon>
        <taxon>Methanobacteriati</taxon>
        <taxon>Methanobacteriota</taxon>
        <taxon>Stenosarchaea group</taxon>
        <taxon>Halobacteria</taxon>
        <taxon>Halobacteriales</taxon>
        <taxon>Haloarculaceae</taxon>
        <taxon>Haloarcula</taxon>
    </lineage>
</organism>
<proteinExistence type="predicted"/>
<name>A0A8J8C3W6_9EURY</name>
<evidence type="ECO:0000313" key="2">
    <source>
        <dbReference type="Proteomes" id="UP000766550"/>
    </source>
</evidence>
<evidence type="ECO:0000313" key="1">
    <source>
        <dbReference type="EMBL" id="MBV0924747.1"/>
    </source>
</evidence>
<accession>A0A8J8C3W6</accession>
<comment type="caution">
    <text evidence="1">The sequence shown here is derived from an EMBL/GenBank/DDBJ whole genome shotgun (WGS) entry which is preliminary data.</text>
</comment>
<dbReference type="RefSeq" id="WP_162317607.1">
    <property type="nucleotide sequence ID" value="NZ_JAHQXF010000002.1"/>
</dbReference>
<sequence length="108" mass="12410">MAPEKSAERVMLEVVAFHDPIDYHRLRRLVGERMSKYSSERHREALQNLQKLDLVERPGMAHEYIHISEEGWEHLGGDIPRHKPNTATQSSPTCEICATDESVEASWS</sequence>